<dbReference type="PANTHER" id="PTHR45526:SF1">
    <property type="entry name" value="TRANSCRIPTIONAL REGULATORY PROTEIN DCUR-RELATED"/>
    <property type="match status" value="1"/>
</dbReference>
<feature type="domain" description="Response regulatory" evidence="11">
    <location>
        <begin position="10"/>
        <end position="126"/>
    </location>
</feature>
<dbReference type="InterPro" id="IPR051271">
    <property type="entry name" value="2C-system_Tx_regulators"/>
</dbReference>
<dbReference type="SUPFAM" id="SSF52172">
    <property type="entry name" value="CheY-like"/>
    <property type="match status" value="1"/>
</dbReference>
<evidence type="ECO:0000256" key="8">
    <source>
        <dbReference type="ARBA" id="ARBA00023163"/>
    </source>
</evidence>
<feature type="modified residue" description="4-aspartylphosphate" evidence="10">
    <location>
        <position position="61"/>
    </location>
</feature>
<dbReference type="EMBL" id="JBHUMY010000043">
    <property type="protein sequence ID" value="MFD2663449.1"/>
    <property type="molecule type" value="Genomic_DNA"/>
</dbReference>
<protein>
    <recommendedName>
        <fullName evidence="9">Transcriptional regulatory protein</fullName>
    </recommendedName>
</protein>
<keyword evidence="4 9" id="KW-0902">Two-component regulatory system</keyword>
<dbReference type="SMART" id="SM00448">
    <property type="entry name" value="REC"/>
    <property type="match status" value="1"/>
</dbReference>
<keyword evidence="5 9" id="KW-0805">Transcription regulation</keyword>
<evidence type="ECO:0000313" key="12">
    <source>
        <dbReference type="EMBL" id="MFD2663449.1"/>
    </source>
</evidence>
<dbReference type="Gene3D" id="1.10.10.10">
    <property type="entry name" value="Winged helix-like DNA-binding domain superfamily/Winged helix DNA-binding domain"/>
    <property type="match status" value="1"/>
</dbReference>
<dbReference type="InterPro" id="IPR001034">
    <property type="entry name" value="DeoR_HTH"/>
</dbReference>
<sequence length="251" mass="28352">MTAANKPTIRVVLIEDDPMVQEVNRMFIERVEDFQVIAIARTGAEGIRLTRELSPDLVFLDIFMPVLDGLETLRQLRLADTPVDVIAVTAAKDPETIQSMMRGGVFDYIIKPFKFERVQETLQRYRLHRESFAKNEPFTQAELDSLLRSGPAGFLPPRSENGQATLEVAQHLLPKGLNAITLKQIFAYMLKQNRLLSAEEVADGVGIARVTARRYLDYLEKQGLIALDIHYGGVGRPVNRYKPTADQKDQK</sequence>
<dbReference type="Pfam" id="PF20714">
    <property type="entry name" value="HTH_64"/>
    <property type="match status" value="1"/>
</dbReference>
<dbReference type="InterPro" id="IPR024187">
    <property type="entry name" value="Sig_transdc_resp-reg_cit/mal"/>
</dbReference>
<dbReference type="SUPFAM" id="SSF46785">
    <property type="entry name" value="Winged helix' DNA-binding domain"/>
    <property type="match status" value="1"/>
</dbReference>
<evidence type="ECO:0000313" key="13">
    <source>
        <dbReference type="Proteomes" id="UP001597493"/>
    </source>
</evidence>
<dbReference type="InterPro" id="IPR036388">
    <property type="entry name" value="WH-like_DNA-bd_sf"/>
</dbReference>
<keyword evidence="7 9" id="KW-0010">Activator</keyword>
<gene>
    <name evidence="12" type="ORF">ACFSW5_24735</name>
</gene>
<accession>A0ABW5R441</accession>
<dbReference type="InterPro" id="IPR048714">
    <property type="entry name" value="DpiA-like_HTH"/>
</dbReference>
<comment type="caution">
    <text evidence="12">The sequence shown here is derived from an EMBL/GenBank/DDBJ whole genome shotgun (WGS) entry which is preliminary data.</text>
</comment>
<dbReference type="InterPro" id="IPR001789">
    <property type="entry name" value="Sig_transdc_resp-reg_receiver"/>
</dbReference>
<evidence type="ECO:0000256" key="2">
    <source>
        <dbReference type="ARBA" id="ARBA00022490"/>
    </source>
</evidence>
<dbReference type="InterPro" id="IPR011006">
    <property type="entry name" value="CheY-like_superfamily"/>
</dbReference>
<keyword evidence="2 9" id="KW-0963">Cytoplasm</keyword>
<evidence type="ECO:0000256" key="10">
    <source>
        <dbReference type="PROSITE-ProRule" id="PRU00169"/>
    </source>
</evidence>
<keyword evidence="6 9" id="KW-0238">DNA-binding</keyword>
<keyword evidence="3 10" id="KW-0597">Phosphoprotein</keyword>
<dbReference type="SMART" id="SM00420">
    <property type="entry name" value="HTH_DEOR"/>
    <property type="match status" value="1"/>
</dbReference>
<dbReference type="InterPro" id="IPR036390">
    <property type="entry name" value="WH_DNA-bd_sf"/>
</dbReference>
<reference evidence="13" key="1">
    <citation type="journal article" date="2019" name="Int. J. Syst. Evol. Microbiol.">
        <title>The Global Catalogue of Microorganisms (GCM) 10K type strain sequencing project: providing services to taxonomists for standard genome sequencing and annotation.</title>
        <authorList>
            <consortium name="The Broad Institute Genomics Platform"/>
            <consortium name="The Broad Institute Genome Sequencing Center for Infectious Disease"/>
            <person name="Wu L."/>
            <person name="Ma J."/>
        </authorList>
    </citation>
    <scope>NUCLEOTIDE SEQUENCE [LARGE SCALE GENOMIC DNA]</scope>
    <source>
        <strain evidence="13">TISTR 1827</strain>
    </source>
</reference>
<comment type="subcellular location">
    <subcellularLocation>
        <location evidence="1 9">Cytoplasm</location>
    </subcellularLocation>
</comment>
<dbReference type="PROSITE" id="PS50110">
    <property type="entry name" value="RESPONSE_REGULATORY"/>
    <property type="match status" value="1"/>
</dbReference>
<dbReference type="Proteomes" id="UP001597493">
    <property type="component" value="Unassembled WGS sequence"/>
</dbReference>
<organism evidence="12 13">
    <name type="scientific">Paenibacillus thailandensis</name>
    <dbReference type="NCBI Taxonomy" id="393250"/>
    <lineage>
        <taxon>Bacteria</taxon>
        <taxon>Bacillati</taxon>
        <taxon>Bacillota</taxon>
        <taxon>Bacilli</taxon>
        <taxon>Bacillales</taxon>
        <taxon>Paenibacillaceae</taxon>
        <taxon>Paenibacillus</taxon>
    </lineage>
</organism>
<evidence type="ECO:0000256" key="6">
    <source>
        <dbReference type="ARBA" id="ARBA00023125"/>
    </source>
</evidence>
<evidence type="ECO:0000256" key="9">
    <source>
        <dbReference type="PIRNR" id="PIRNR006171"/>
    </source>
</evidence>
<evidence type="ECO:0000256" key="3">
    <source>
        <dbReference type="ARBA" id="ARBA00022553"/>
    </source>
</evidence>
<dbReference type="PIRSF" id="PIRSF006171">
    <property type="entry name" value="RR_citrat_malat"/>
    <property type="match status" value="1"/>
</dbReference>
<evidence type="ECO:0000259" key="11">
    <source>
        <dbReference type="PROSITE" id="PS50110"/>
    </source>
</evidence>
<evidence type="ECO:0000256" key="5">
    <source>
        <dbReference type="ARBA" id="ARBA00023015"/>
    </source>
</evidence>
<dbReference type="PANTHER" id="PTHR45526">
    <property type="entry name" value="TRANSCRIPTIONAL REGULATORY PROTEIN DPIA"/>
    <property type="match status" value="1"/>
</dbReference>
<dbReference type="Gene3D" id="3.40.50.2300">
    <property type="match status" value="1"/>
</dbReference>
<dbReference type="CDD" id="cd19925">
    <property type="entry name" value="REC_citrate_TCS"/>
    <property type="match status" value="1"/>
</dbReference>
<dbReference type="RefSeq" id="WP_379279502.1">
    <property type="nucleotide sequence ID" value="NZ_JBHUGT010000055.1"/>
</dbReference>
<keyword evidence="13" id="KW-1185">Reference proteome</keyword>
<name>A0ABW5R441_9BACL</name>
<keyword evidence="8 9" id="KW-0804">Transcription</keyword>
<proteinExistence type="predicted"/>
<dbReference type="Pfam" id="PF00072">
    <property type="entry name" value="Response_reg"/>
    <property type="match status" value="1"/>
</dbReference>
<evidence type="ECO:0000256" key="7">
    <source>
        <dbReference type="ARBA" id="ARBA00023159"/>
    </source>
</evidence>
<evidence type="ECO:0000256" key="4">
    <source>
        <dbReference type="ARBA" id="ARBA00023012"/>
    </source>
</evidence>
<evidence type="ECO:0000256" key="1">
    <source>
        <dbReference type="ARBA" id="ARBA00004496"/>
    </source>
</evidence>